<feature type="transmembrane region" description="Helical" evidence="5">
    <location>
        <begin position="579"/>
        <end position="601"/>
    </location>
</feature>
<organism evidence="7 8">
    <name type="scientific">Dethiosulfatibacter aminovorans DSM 17477</name>
    <dbReference type="NCBI Taxonomy" id="1121476"/>
    <lineage>
        <taxon>Bacteria</taxon>
        <taxon>Bacillati</taxon>
        <taxon>Bacillota</taxon>
        <taxon>Tissierellia</taxon>
        <taxon>Dethiosulfatibacter</taxon>
    </lineage>
</organism>
<keyword evidence="7" id="KW-0436">Ligase</keyword>
<evidence type="ECO:0000256" key="3">
    <source>
        <dbReference type="ARBA" id="ARBA00022989"/>
    </source>
</evidence>
<reference evidence="7 8" key="1">
    <citation type="submission" date="2016-11" db="EMBL/GenBank/DDBJ databases">
        <authorList>
            <person name="Jaros S."/>
            <person name="Januszkiewicz K."/>
            <person name="Wedrychowicz H."/>
        </authorList>
    </citation>
    <scope>NUCLEOTIDE SEQUENCE [LARGE SCALE GENOMIC DNA]</scope>
    <source>
        <strain evidence="7 8">DSM 17477</strain>
    </source>
</reference>
<dbReference type="GO" id="GO:0016874">
    <property type="term" value="F:ligase activity"/>
    <property type="evidence" value="ECO:0007669"/>
    <property type="project" value="UniProtKB-KW"/>
</dbReference>
<comment type="subcellular location">
    <subcellularLocation>
        <location evidence="1">Membrane</location>
        <topology evidence="1">Multi-pass membrane protein</topology>
    </subcellularLocation>
</comment>
<keyword evidence="2 5" id="KW-0812">Transmembrane</keyword>
<feature type="transmembrane region" description="Helical" evidence="5">
    <location>
        <begin position="136"/>
        <end position="155"/>
    </location>
</feature>
<evidence type="ECO:0000256" key="1">
    <source>
        <dbReference type="ARBA" id="ARBA00004141"/>
    </source>
</evidence>
<dbReference type="STRING" id="1121476.SAMN02745751_02957"/>
<dbReference type="PANTHER" id="PTHR37422">
    <property type="entry name" value="TEICHURONIC ACID BIOSYNTHESIS PROTEIN TUAE"/>
    <property type="match status" value="1"/>
</dbReference>
<proteinExistence type="predicted"/>
<dbReference type="EMBL" id="FQZL01000027">
    <property type="protein sequence ID" value="SHJ60902.1"/>
    <property type="molecule type" value="Genomic_DNA"/>
</dbReference>
<sequence>MTKKRNTKNNNKKNIDVKSVKKDLEWYYLIPLMLIVAVIPLIVFADNIKLDDVEKLYWKGGETNVDFFSYYKSIFFAATVFVSVILLVLLRLSGEFRFKKSKYYIPVGIYLLFVLVSYLMSDYDVVAKRGFVEQFQGVWVMVAYGLVILAALNLVQNESHVKIMTGSYILLGLAVGVIGLGQYLGLDFFKTDFGKYLILPENLHNIGETLNFKFKDREIYATMYNTNFVGSFADIMMCLSIALFVYVRGSKKTVWAAIFFVLMEIIWIGSNSRAGLVGFLLGAVFIAVFYRKRIKRLAMILVAGIIVMTGLNVYSHGDVFSEFLSMSLSRESERLDDKSEENVRIEDLKFEDNSLCIVTENETLMLTLGEEVLSFYDGDGEQLGVTEDNGVLSFVDEAYSEYEIKVDGEKGRLLVSFHDQEITLYITGKNGFKMRSSGGVIGTTEYPDRLEFMDGYERFATSRGYIWSRSIPMLKDTLLIGHGPDTYAMEFPQKDYVGKMNAYKNATIIVDKPHNMFIQIGVNTGVVSMLALVAVFFMYFMDSMKLYWRRDMSTFLDCLGVGCVTGMIAYLGAGMFNDQIISVAPVFYVLVGLGIAINDILKKKALEE</sequence>
<dbReference type="AlphaFoldDB" id="A0A1M6KPS2"/>
<feature type="transmembrane region" description="Helical" evidence="5">
    <location>
        <begin position="274"/>
        <end position="290"/>
    </location>
</feature>
<dbReference type="RefSeq" id="WP_073050342.1">
    <property type="nucleotide sequence ID" value="NZ_FQZL01000027.1"/>
</dbReference>
<evidence type="ECO:0000256" key="5">
    <source>
        <dbReference type="SAM" id="Phobius"/>
    </source>
</evidence>
<feature type="transmembrane region" description="Helical" evidence="5">
    <location>
        <begin position="167"/>
        <end position="186"/>
    </location>
</feature>
<dbReference type="InterPro" id="IPR007016">
    <property type="entry name" value="O-antigen_ligase-rel_domated"/>
</dbReference>
<dbReference type="Proteomes" id="UP000184052">
    <property type="component" value="Unassembled WGS sequence"/>
</dbReference>
<dbReference type="GO" id="GO:0016020">
    <property type="term" value="C:membrane"/>
    <property type="evidence" value="ECO:0007669"/>
    <property type="project" value="UniProtKB-SubCell"/>
</dbReference>
<evidence type="ECO:0000256" key="2">
    <source>
        <dbReference type="ARBA" id="ARBA00022692"/>
    </source>
</evidence>
<gene>
    <name evidence="7" type="ORF">SAMN02745751_02957</name>
</gene>
<evidence type="ECO:0000256" key="4">
    <source>
        <dbReference type="ARBA" id="ARBA00023136"/>
    </source>
</evidence>
<evidence type="ECO:0000313" key="8">
    <source>
        <dbReference type="Proteomes" id="UP000184052"/>
    </source>
</evidence>
<feature type="transmembrane region" description="Helical" evidence="5">
    <location>
        <begin position="253"/>
        <end position="268"/>
    </location>
</feature>
<feature type="transmembrane region" description="Helical" evidence="5">
    <location>
        <begin position="552"/>
        <end position="573"/>
    </location>
</feature>
<feature type="transmembrane region" description="Helical" evidence="5">
    <location>
        <begin position="68"/>
        <end position="91"/>
    </location>
</feature>
<evidence type="ECO:0000259" key="6">
    <source>
        <dbReference type="Pfam" id="PF04932"/>
    </source>
</evidence>
<dbReference type="InterPro" id="IPR051533">
    <property type="entry name" value="WaaL-like"/>
</dbReference>
<feature type="transmembrane region" description="Helical" evidence="5">
    <location>
        <begin position="516"/>
        <end position="540"/>
    </location>
</feature>
<name>A0A1M6KPS2_9FIRM</name>
<feature type="transmembrane region" description="Helical" evidence="5">
    <location>
        <begin position="26"/>
        <end position="48"/>
    </location>
</feature>
<feature type="transmembrane region" description="Helical" evidence="5">
    <location>
        <begin position="103"/>
        <end position="121"/>
    </location>
</feature>
<protein>
    <submittedName>
        <fullName evidence="7">O-Antigen ligase</fullName>
    </submittedName>
</protein>
<dbReference type="PANTHER" id="PTHR37422:SF23">
    <property type="entry name" value="TEICHURONIC ACID BIOSYNTHESIS PROTEIN TUAE"/>
    <property type="match status" value="1"/>
</dbReference>
<accession>A0A1M6KPS2</accession>
<keyword evidence="3 5" id="KW-1133">Transmembrane helix</keyword>
<keyword evidence="4 5" id="KW-0472">Membrane</keyword>
<feature type="transmembrane region" description="Helical" evidence="5">
    <location>
        <begin position="228"/>
        <end position="246"/>
    </location>
</feature>
<keyword evidence="8" id="KW-1185">Reference proteome</keyword>
<feature type="domain" description="O-antigen ligase-related" evidence="6">
    <location>
        <begin position="460"/>
        <end position="532"/>
    </location>
</feature>
<evidence type="ECO:0000313" key="7">
    <source>
        <dbReference type="EMBL" id="SHJ60902.1"/>
    </source>
</evidence>
<dbReference type="Pfam" id="PF04932">
    <property type="entry name" value="Wzy_C"/>
    <property type="match status" value="1"/>
</dbReference>
<feature type="transmembrane region" description="Helical" evidence="5">
    <location>
        <begin position="297"/>
        <end position="315"/>
    </location>
</feature>